<dbReference type="Proteomes" id="UP000053342">
    <property type="component" value="Unassembled WGS sequence"/>
</dbReference>
<feature type="compositionally biased region" description="Basic and acidic residues" evidence="5">
    <location>
        <begin position="86"/>
        <end position="186"/>
    </location>
</feature>
<gene>
    <name evidence="8" type="ORF">PV06_08892</name>
</gene>
<evidence type="ECO:0000313" key="8">
    <source>
        <dbReference type="EMBL" id="KIW39081.1"/>
    </source>
</evidence>
<protein>
    <recommendedName>
        <fullName evidence="10">Chromatin assembly factor 1 subunit A</fullName>
    </recommendedName>
</protein>
<dbReference type="PANTHER" id="PTHR15272">
    <property type="entry name" value="CHROMATIN ASSEMBLY FACTOR 1 SUBUNIT A CAF-1 SUBUNIT A"/>
    <property type="match status" value="1"/>
</dbReference>
<comment type="subcellular location">
    <subcellularLocation>
        <location evidence="1">Nucleus</location>
    </subcellularLocation>
</comment>
<dbReference type="HOGENOM" id="CLU_013392_1_0_1"/>
<feature type="domain" description="Chromatin assembly factor 1 subunit Cac1-like C-terminal" evidence="7">
    <location>
        <begin position="547"/>
        <end position="602"/>
    </location>
</feature>
<sequence length="604" mass="68059">MACVPSHPPPHLTPSKKRKYEGDFVDAPSSTSPPLDFQSTPVTRSRSVSPALSTASTPLTELGSTPVISPSKPEMAPSDSKKRKLTFAEREVERALKRQEKEEKERQKAESKAKKEEEKKQKEVEKKRREEEKKQKDEEKKRKEEEKKAKDAVKEEKQRQKDAIKAEKEAEKGRKAAEALKKERSQMRIGAFFGRPAAASTPPDSADDVSMGTRSRRSSVASLDMAPPLIETKIREPANPEFNKWILPFFVSENMELAPFNRFHKSTTDANLPLNQGITPDKVNKQFRKRRRAAQIKPVRAILEEMNDSAETASALSDSKDPFTTIPTKYLYFHQDVRPAYQGTYTRVVSPRTSRKIAVNPTHRGLPNTDYDYDSEAEWQEPEEGDVDLMDEDEKSEDEDADEEMDDFLDDENDMLKRQTVSEMEPKSSGLCWQGTHISPKEGLDLSVYRIDVLHDSTTFPIDPFSTKHWSDVGKPSPSKREKTHTMNTQTPMQPPRLPLMAVDPNSGNLTLSSVQPDNTHDHAGKKLAHAKAKSDKPIKLIDTNLLPAFKSAVSGSTLTKIGLVEVLKQQFPKCAKDAIKNTLESVATRQGTKEAEKKWVLTD</sequence>
<feature type="compositionally biased region" description="Pro residues" evidence="5">
    <location>
        <begin position="1"/>
        <end position="12"/>
    </location>
</feature>
<evidence type="ECO:0000256" key="2">
    <source>
        <dbReference type="ARBA" id="ARBA00022763"/>
    </source>
</evidence>
<dbReference type="GO" id="GO:0006281">
    <property type="term" value="P:DNA repair"/>
    <property type="evidence" value="ECO:0007669"/>
    <property type="project" value="UniProtKB-KW"/>
</dbReference>
<dbReference type="GO" id="GO:0005634">
    <property type="term" value="C:nucleus"/>
    <property type="evidence" value="ECO:0007669"/>
    <property type="project" value="UniProtKB-SubCell"/>
</dbReference>
<dbReference type="STRING" id="215243.A0A0D2AG43"/>
<dbReference type="GO" id="GO:0033186">
    <property type="term" value="C:CAF-1 complex"/>
    <property type="evidence" value="ECO:0007669"/>
    <property type="project" value="TreeGrafter"/>
</dbReference>
<dbReference type="PANTHER" id="PTHR15272:SF0">
    <property type="entry name" value="CHROMATIN ASSEMBLY FACTOR 1 SUBUNIT A"/>
    <property type="match status" value="1"/>
</dbReference>
<dbReference type="Pfam" id="PF21796">
    <property type="entry name" value="Cac1_C"/>
    <property type="match status" value="1"/>
</dbReference>
<feature type="domain" description="Chromatin assembly factor 1 subunit A dimerization" evidence="6">
    <location>
        <begin position="329"/>
        <end position="405"/>
    </location>
</feature>
<evidence type="ECO:0000256" key="4">
    <source>
        <dbReference type="ARBA" id="ARBA00023242"/>
    </source>
</evidence>
<evidence type="ECO:0000313" key="9">
    <source>
        <dbReference type="Proteomes" id="UP000053342"/>
    </source>
</evidence>
<evidence type="ECO:0000256" key="5">
    <source>
        <dbReference type="SAM" id="MobiDB-lite"/>
    </source>
</evidence>
<proteinExistence type="predicted"/>
<reference evidence="8 9" key="1">
    <citation type="submission" date="2015-01" db="EMBL/GenBank/DDBJ databases">
        <title>The Genome Sequence of Exophiala oligosperma CBS72588.</title>
        <authorList>
            <consortium name="The Broad Institute Genomics Platform"/>
            <person name="Cuomo C."/>
            <person name="de Hoog S."/>
            <person name="Gorbushina A."/>
            <person name="Stielow B."/>
            <person name="Teixiera M."/>
            <person name="Abouelleil A."/>
            <person name="Chapman S.B."/>
            <person name="Priest M."/>
            <person name="Young S.K."/>
            <person name="Wortman J."/>
            <person name="Nusbaum C."/>
            <person name="Birren B."/>
        </authorList>
    </citation>
    <scope>NUCLEOTIDE SEQUENCE [LARGE SCALE GENOMIC DNA]</scope>
    <source>
        <strain evidence="8 9">CBS 72588</strain>
    </source>
</reference>
<dbReference type="AlphaFoldDB" id="A0A0D2AG43"/>
<feature type="region of interest" description="Disordered" evidence="5">
    <location>
        <begin position="356"/>
        <end position="407"/>
    </location>
</feature>
<keyword evidence="3" id="KW-0234">DNA repair</keyword>
<evidence type="ECO:0000256" key="3">
    <source>
        <dbReference type="ARBA" id="ARBA00023204"/>
    </source>
</evidence>
<evidence type="ECO:0008006" key="10">
    <source>
        <dbReference type="Google" id="ProtNLM"/>
    </source>
</evidence>
<dbReference type="Pfam" id="PF12253">
    <property type="entry name" value="CAF1A_dimeriz"/>
    <property type="match status" value="1"/>
</dbReference>
<dbReference type="GO" id="GO:0006334">
    <property type="term" value="P:nucleosome assembly"/>
    <property type="evidence" value="ECO:0007669"/>
    <property type="project" value="TreeGrafter"/>
</dbReference>
<keyword evidence="9" id="KW-1185">Reference proteome</keyword>
<feature type="compositionally biased region" description="Polar residues" evidence="5">
    <location>
        <begin position="28"/>
        <end position="68"/>
    </location>
</feature>
<feature type="compositionally biased region" description="Acidic residues" evidence="5">
    <location>
        <begin position="371"/>
        <end position="407"/>
    </location>
</feature>
<accession>A0A0D2AG43</accession>
<feature type="compositionally biased region" description="Low complexity" evidence="5">
    <location>
        <begin position="196"/>
        <end position="210"/>
    </location>
</feature>
<evidence type="ECO:0000259" key="7">
    <source>
        <dbReference type="Pfam" id="PF21796"/>
    </source>
</evidence>
<keyword evidence="4" id="KW-0539">Nucleus</keyword>
<feature type="region of interest" description="Disordered" evidence="5">
    <location>
        <begin position="469"/>
        <end position="497"/>
    </location>
</feature>
<dbReference type="OrthoDB" id="79480at2759"/>
<organism evidence="8 9">
    <name type="scientific">Exophiala oligosperma</name>
    <dbReference type="NCBI Taxonomy" id="215243"/>
    <lineage>
        <taxon>Eukaryota</taxon>
        <taxon>Fungi</taxon>
        <taxon>Dikarya</taxon>
        <taxon>Ascomycota</taxon>
        <taxon>Pezizomycotina</taxon>
        <taxon>Eurotiomycetes</taxon>
        <taxon>Chaetothyriomycetidae</taxon>
        <taxon>Chaetothyriales</taxon>
        <taxon>Herpotrichiellaceae</taxon>
        <taxon>Exophiala</taxon>
    </lineage>
</organism>
<name>A0A0D2AG43_9EURO</name>
<evidence type="ECO:0000256" key="1">
    <source>
        <dbReference type="ARBA" id="ARBA00004123"/>
    </source>
</evidence>
<feature type="region of interest" description="Disordered" evidence="5">
    <location>
        <begin position="1"/>
        <end position="224"/>
    </location>
</feature>
<dbReference type="InterPro" id="IPR022043">
    <property type="entry name" value="CAF1A_DD"/>
</dbReference>
<dbReference type="GeneID" id="27360966"/>
<keyword evidence="2" id="KW-0227">DNA damage</keyword>
<evidence type="ECO:0000259" key="6">
    <source>
        <dbReference type="Pfam" id="PF12253"/>
    </source>
</evidence>
<dbReference type="VEuPathDB" id="FungiDB:PV06_08892"/>
<dbReference type="InterPro" id="IPR048800">
    <property type="entry name" value="Cac1-like_C"/>
</dbReference>
<dbReference type="RefSeq" id="XP_016259297.1">
    <property type="nucleotide sequence ID" value="XM_016410275.1"/>
</dbReference>
<dbReference type="EMBL" id="KN847340">
    <property type="protein sequence ID" value="KIW39081.1"/>
    <property type="molecule type" value="Genomic_DNA"/>
</dbReference>